<name>A0A7W7KR20_PSENT</name>
<dbReference type="AlphaFoldDB" id="A0A7W7KR20"/>
<proteinExistence type="predicted"/>
<dbReference type="Proteomes" id="UP000566995">
    <property type="component" value="Unassembled WGS sequence"/>
</dbReference>
<dbReference type="EMBL" id="JACHLI010000040">
    <property type="protein sequence ID" value="MBB4867402.1"/>
    <property type="molecule type" value="Genomic_DNA"/>
</dbReference>
<sequence length="208" mass="23097">MYSIEDVRLLNATHGVTAAGYKSWMRNHLLAEFNSPERKKAIFLFLSTALANDIGMEEFDRITNKLISNHEWLEDVQVMATPEAVTDEAELLDMAREVLEDVAAEEAESNAPELPTFLGFASERAVGSNPILDIATDIVCSVVQIDTQIAQEMSFNHPEAMADDWICVSGETPETMVYSQPFKSVEAAFDYAKANLGAVRFQTQPTMI</sequence>
<evidence type="ECO:0000313" key="2">
    <source>
        <dbReference type="Proteomes" id="UP000566995"/>
    </source>
</evidence>
<accession>A0A7W7KR20</accession>
<comment type="caution">
    <text evidence="1">The sequence shown here is derived from an EMBL/GenBank/DDBJ whole genome shotgun (WGS) entry which is preliminary data.</text>
</comment>
<gene>
    <name evidence="1" type="ORF">HNP46_006315</name>
</gene>
<evidence type="ECO:0000313" key="1">
    <source>
        <dbReference type="EMBL" id="MBB4867402.1"/>
    </source>
</evidence>
<organism evidence="1 2">
    <name type="scientific">Pseudomonas nitroreducens</name>
    <dbReference type="NCBI Taxonomy" id="46680"/>
    <lineage>
        <taxon>Bacteria</taxon>
        <taxon>Pseudomonadati</taxon>
        <taxon>Pseudomonadota</taxon>
        <taxon>Gammaproteobacteria</taxon>
        <taxon>Pseudomonadales</taxon>
        <taxon>Pseudomonadaceae</taxon>
        <taxon>Pseudomonas</taxon>
    </lineage>
</organism>
<protein>
    <submittedName>
        <fullName evidence="1">Uncharacterized protein</fullName>
    </submittedName>
</protein>
<dbReference type="RefSeq" id="WP_184596864.1">
    <property type="nucleotide sequence ID" value="NZ_JACHLI010000040.1"/>
</dbReference>
<reference evidence="1 2" key="1">
    <citation type="submission" date="2020-08" db="EMBL/GenBank/DDBJ databases">
        <title>Functional genomics of gut bacteria from endangered species of beetles.</title>
        <authorList>
            <person name="Carlos-Shanley C."/>
        </authorList>
    </citation>
    <scope>NUCLEOTIDE SEQUENCE [LARGE SCALE GENOMIC DNA]</scope>
    <source>
        <strain evidence="1 2">S00179</strain>
    </source>
</reference>